<evidence type="ECO:0000313" key="2">
    <source>
        <dbReference type="Proteomes" id="UP001597116"/>
    </source>
</evidence>
<comment type="caution">
    <text evidence="1">The sequence shown here is derived from an EMBL/GenBank/DDBJ whole genome shotgun (WGS) entry which is preliminary data.</text>
</comment>
<evidence type="ECO:0000313" key="1">
    <source>
        <dbReference type="EMBL" id="MFD1140714.1"/>
    </source>
</evidence>
<accession>A0ABW3QGF8</accession>
<gene>
    <name evidence="1" type="ORF">ACFQ4C_06330</name>
</gene>
<keyword evidence="2" id="KW-1185">Reference proteome</keyword>
<proteinExistence type="predicted"/>
<sequence>MPSNALTQNAVTATLNTLQTTDDAAITASPNDGVSVIDKWIKVLQESRPATTVLEQLMQLRSLLQMPNSDTDQLKRLLNDLADNTVQMSQSSEGPWINELEKIVVALRSFSSQLEN</sequence>
<dbReference type="RefSeq" id="WP_265989164.1">
    <property type="nucleotide sequence ID" value="NZ_CP110973.1"/>
</dbReference>
<dbReference type="Proteomes" id="UP001597116">
    <property type="component" value="Unassembled WGS sequence"/>
</dbReference>
<reference evidence="2" key="1">
    <citation type="journal article" date="2019" name="Int. J. Syst. Evol. Microbiol.">
        <title>The Global Catalogue of Microorganisms (GCM) 10K type strain sequencing project: providing services to taxonomists for standard genome sequencing and annotation.</title>
        <authorList>
            <consortium name="The Broad Institute Genomics Platform"/>
            <consortium name="The Broad Institute Genome Sequencing Center for Infectious Disease"/>
            <person name="Wu L."/>
            <person name="Ma J."/>
        </authorList>
    </citation>
    <scope>NUCLEOTIDE SEQUENCE [LARGE SCALE GENOMIC DNA]</scope>
    <source>
        <strain evidence="2">CCUG 55608</strain>
    </source>
</reference>
<name>A0ABW3QGF8_9BACT</name>
<protein>
    <submittedName>
        <fullName evidence="1">Uncharacterized protein</fullName>
    </submittedName>
</protein>
<dbReference type="EMBL" id="JBHTLP010000002">
    <property type="protein sequence ID" value="MFD1140714.1"/>
    <property type="molecule type" value="Genomic_DNA"/>
</dbReference>
<organism evidence="1 2">
    <name type="scientific">Larkinella insperata</name>
    <dbReference type="NCBI Taxonomy" id="332158"/>
    <lineage>
        <taxon>Bacteria</taxon>
        <taxon>Pseudomonadati</taxon>
        <taxon>Bacteroidota</taxon>
        <taxon>Cytophagia</taxon>
        <taxon>Cytophagales</taxon>
        <taxon>Spirosomataceae</taxon>
        <taxon>Larkinella</taxon>
    </lineage>
</organism>